<evidence type="ECO:0000256" key="5">
    <source>
        <dbReference type="ARBA" id="ARBA00022989"/>
    </source>
</evidence>
<gene>
    <name evidence="8" type="ORF">MAF45_02975</name>
</gene>
<dbReference type="PANTHER" id="PTHR20855">
    <property type="entry name" value="ADIPOR/PROGESTIN RECEPTOR-RELATED"/>
    <property type="match status" value="1"/>
</dbReference>
<dbReference type="InterPro" id="IPR004254">
    <property type="entry name" value="AdipoR/HlyIII-related"/>
</dbReference>
<dbReference type="PANTHER" id="PTHR20855:SF3">
    <property type="entry name" value="LD03007P"/>
    <property type="match status" value="1"/>
</dbReference>
<feature type="transmembrane region" description="Helical" evidence="7">
    <location>
        <begin position="139"/>
        <end position="159"/>
    </location>
</feature>
<comment type="similarity">
    <text evidence="2">Belongs to the UPF0073 (Hly-III) family.</text>
</comment>
<dbReference type="RefSeq" id="WP_237978067.1">
    <property type="nucleotide sequence ID" value="NZ_JAKNCT010000003.1"/>
</dbReference>
<feature type="transmembrane region" description="Helical" evidence="7">
    <location>
        <begin position="21"/>
        <end position="42"/>
    </location>
</feature>
<accession>A0ABS9MP76</accession>
<evidence type="ECO:0000313" key="9">
    <source>
        <dbReference type="Proteomes" id="UP001297600"/>
    </source>
</evidence>
<protein>
    <submittedName>
        <fullName evidence="8">Hemolysin III family protein</fullName>
    </submittedName>
</protein>
<evidence type="ECO:0000256" key="4">
    <source>
        <dbReference type="ARBA" id="ARBA00022692"/>
    </source>
</evidence>
<dbReference type="InterPro" id="IPR005744">
    <property type="entry name" value="Hy-lIII"/>
</dbReference>
<dbReference type="EMBL" id="JAKNCT010000003">
    <property type="protein sequence ID" value="MCG5030410.1"/>
    <property type="molecule type" value="Genomic_DNA"/>
</dbReference>
<comment type="caution">
    <text evidence="8">The sequence shown here is derived from an EMBL/GenBank/DDBJ whole genome shotgun (WGS) entry which is preliminary data.</text>
</comment>
<evidence type="ECO:0000256" key="2">
    <source>
        <dbReference type="ARBA" id="ARBA00008488"/>
    </source>
</evidence>
<dbReference type="NCBIfam" id="TIGR01065">
    <property type="entry name" value="hlyIII"/>
    <property type="match status" value="1"/>
</dbReference>
<keyword evidence="5 7" id="KW-1133">Transmembrane helix</keyword>
<proteinExistence type="inferred from homology"/>
<feature type="transmembrane region" description="Helical" evidence="7">
    <location>
        <begin position="194"/>
        <end position="216"/>
    </location>
</feature>
<keyword evidence="4 7" id="KW-0812">Transmembrane</keyword>
<reference evidence="8 9" key="1">
    <citation type="submission" date="2022-02" db="EMBL/GenBank/DDBJ databases">
        <title>Mesosutterella porci, a novel member of the family Sutterellaceae from pig feces.</title>
        <authorList>
            <person name="Wylensek D."/>
            <person name="Clavel T."/>
        </authorList>
    </citation>
    <scope>NUCLEOTIDE SEQUENCE [LARGE SCALE GENOMIC DNA]</scope>
    <source>
        <strain evidence="9">oilRF-744-wt-GAM-9</strain>
    </source>
</reference>
<comment type="subcellular location">
    <subcellularLocation>
        <location evidence="1">Cell membrane</location>
        <topology evidence="1">Multi-pass membrane protein</topology>
    </subcellularLocation>
</comment>
<evidence type="ECO:0000256" key="1">
    <source>
        <dbReference type="ARBA" id="ARBA00004651"/>
    </source>
</evidence>
<sequence>MAGQAAFYTFGEEVANSVTHGVAALLSIAGLVVMVTFAALWSRSAVDVTAVALFGASMIILYTASTLYHAIPRRKAKAKKVFQVFDHASIYLLIAGSYTPFCLITLQGTRGWVLCIVEWVLAAVGIALQPVLMKRGDFINCLIYLLMGWLVLVVIKPLVEALPAGGIMLLVAGGLAYSAGVFFYVKERIPFHHAIWHVFVFAGTLLQFFSVLFYVLPSSYVTA</sequence>
<evidence type="ECO:0000313" key="8">
    <source>
        <dbReference type="EMBL" id="MCG5030410.1"/>
    </source>
</evidence>
<evidence type="ECO:0000256" key="3">
    <source>
        <dbReference type="ARBA" id="ARBA00022475"/>
    </source>
</evidence>
<keyword evidence="9" id="KW-1185">Reference proteome</keyword>
<dbReference type="Pfam" id="PF03006">
    <property type="entry name" value="HlyIII"/>
    <property type="match status" value="1"/>
</dbReference>
<keyword evidence="3" id="KW-1003">Cell membrane</keyword>
<evidence type="ECO:0000256" key="6">
    <source>
        <dbReference type="ARBA" id="ARBA00023136"/>
    </source>
</evidence>
<name>A0ABS9MP76_9BURK</name>
<keyword evidence="6 7" id="KW-0472">Membrane</keyword>
<organism evidence="8 9">
    <name type="scientific">Mesosutterella porci</name>
    <dbReference type="NCBI Taxonomy" id="2915351"/>
    <lineage>
        <taxon>Bacteria</taxon>
        <taxon>Pseudomonadati</taxon>
        <taxon>Pseudomonadota</taxon>
        <taxon>Betaproteobacteria</taxon>
        <taxon>Burkholderiales</taxon>
        <taxon>Sutterellaceae</taxon>
        <taxon>Mesosutterella</taxon>
    </lineage>
</organism>
<feature type="transmembrane region" description="Helical" evidence="7">
    <location>
        <begin position="48"/>
        <end position="68"/>
    </location>
</feature>
<evidence type="ECO:0000256" key="7">
    <source>
        <dbReference type="SAM" id="Phobius"/>
    </source>
</evidence>
<dbReference type="Proteomes" id="UP001297600">
    <property type="component" value="Unassembled WGS sequence"/>
</dbReference>
<feature type="transmembrane region" description="Helical" evidence="7">
    <location>
        <begin position="112"/>
        <end position="132"/>
    </location>
</feature>
<feature type="transmembrane region" description="Helical" evidence="7">
    <location>
        <begin position="88"/>
        <end position="106"/>
    </location>
</feature>
<feature type="transmembrane region" description="Helical" evidence="7">
    <location>
        <begin position="165"/>
        <end position="185"/>
    </location>
</feature>